<evidence type="ECO:0000256" key="1">
    <source>
        <dbReference type="ARBA" id="ARBA00022737"/>
    </source>
</evidence>
<dbReference type="PANTHER" id="PTHR44943:SF4">
    <property type="entry name" value="TPR REPEAT-CONTAINING PROTEIN MJ0798"/>
    <property type="match status" value="1"/>
</dbReference>
<dbReference type="PROSITE" id="PS50005">
    <property type="entry name" value="TPR"/>
    <property type="match status" value="1"/>
</dbReference>
<dbReference type="EMBL" id="JAOCZP010000010">
    <property type="protein sequence ID" value="MCT7377979.1"/>
    <property type="molecule type" value="Genomic_DNA"/>
</dbReference>
<dbReference type="SMART" id="SM00028">
    <property type="entry name" value="TPR"/>
    <property type="match status" value="4"/>
</dbReference>
<gene>
    <name evidence="4" type="ORF">N5A92_23455</name>
</gene>
<keyword evidence="2 3" id="KW-0802">TPR repeat</keyword>
<protein>
    <submittedName>
        <fullName evidence="4">Tetratricopeptide repeat protein</fullName>
    </submittedName>
</protein>
<dbReference type="Gene3D" id="3.40.50.10190">
    <property type="entry name" value="BRCT domain"/>
    <property type="match status" value="1"/>
</dbReference>
<evidence type="ECO:0000256" key="2">
    <source>
        <dbReference type="ARBA" id="ARBA00022803"/>
    </source>
</evidence>
<dbReference type="Gene3D" id="1.25.40.10">
    <property type="entry name" value="Tetratricopeptide repeat domain"/>
    <property type="match status" value="2"/>
</dbReference>
<dbReference type="InterPro" id="IPR036420">
    <property type="entry name" value="BRCT_dom_sf"/>
</dbReference>
<dbReference type="SUPFAM" id="SSF48452">
    <property type="entry name" value="TPR-like"/>
    <property type="match status" value="1"/>
</dbReference>
<evidence type="ECO:0000256" key="3">
    <source>
        <dbReference type="PROSITE-ProRule" id="PRU00339"/>
    </source>
</evidence>
<dbReference type="Proteomes" id="UP001320831">
    <property type="component" value="Unassembled WGS sequence"/>
</dbReference>
<comment type="caution">
    <text evidence="4">The sequence shown here is derived from an EMBL/GenBank/DDBJ whole genome shotgun (WGS) entry which is preliminary data.</text>
</comment>
<organism evidence="4 5">
    <name type="scientific">Chelativorans salis</name>
    <dbReference type="NCBI Taxonomy" id="2978478"/>
    <lineage>
        <taxon>Bacteria</taxon>
        <taxon>Pseudomonadati</taxon>
        <taxon>Pseudomonadota</taxon>
        <taxon>Alphaproteobacteria</taxon>
        <taxon>Hyphomicrobiales</taxon>
        <taxon>Phyllobacteriaceae</taxon>
        <taxon>Chelativorans</taxon>
    </lineage>
</organism>
<dbReference type="PANTHER" id="PTHR44943">
    <property type="entry name" value="CELLULOSE SYNTHASE OPERON PROTEIN C"/>
    <property type="match status" value="1"/>
</dbReference>
<name>A0ABT2LTZ4_9HYPH</name>
<evidence type="ECO:0000313" key="4">
    <source>
        <dbReference type="EMBL" id="MCT7377979.1"/>
    </source>
</evidence>
<dbReference type="InterPro" id="IPR011990">
    <property type="entry name" value="TPR-like_helical_dom_sf"/>
</dbReference>
<sequence>MTSVAGTTFGIVGPLAAFPRRLAAREVERQHGHLRSGVTRRTSHVVFGRKLLERDSEARIEERLEAECGAGRRPVSENGFLRLLGLLQAPESPSVDRQALLDQSGLSERELALLSLFDAFEHDNEPYSFRDLILARKYAGLIAGGAGWSTIARSVHRSSGPVTSLTALSLEAEGREAIYARMGERLSELDGQLLLPMDRADDAELEELFQLAEEAEAEERHEEAAALYERCLSIDPGDAVAAFNRANNLGAVGRSEEARRAYLLALKLDPSFVEAWFNLANLSKAAGRPHAARECLREAIRLDDAYEDAVYNLAALEFEAGNLAEARSWWARYLELDDRSEWARNAAKGVQFVDLQLAKRSAG</sequence>
<keyword evidence="1" id="KW-0677">Repeat</keyword>
<dbReference type="RefSeq" id="WP_260906730.1">
    <property type="nucleotide sequence ID" value="NZ_JAOCZP010000010.1"/>
</dbReference>
<reference evidence="4 5" key="1">
    <citation type="submission" date="2022-09" db="EMBL/GenBank/DDBJ databases">
        <title>Chelativorans salina sp. nov., a novel slightly halophilic bacterium isolated from a saline lake sediment enrichment.</title>
        <authorList>
            <person name="Gao L."/>
            <person name="Fang B.-Z."/>
            <person name="Li W.-J."/>
        </authorList>
    </citation>
    <scope>NUCLEOTIDE SEQUENCE [LARGE SCALE GENOMIC DNA]</scope>
    <source>
        <strain evidence="4 5">EGI FJ00035</strain>
    </source>
</reference>
<dbReference type="InterPro" id="IPR019734">
    <property type="entry name" value="TPR_rpt"/>
</dbReference>
<dbReference type="Pfam" id="PF13431">
    <property type="entry name" value="TPR_17"/>
    <property type="match status" value="1"/>
</dbReference>
<feature type="repeat" description="TPR" evidence="3">
    <location>
        <begin position="205"/>
        <end position="238"/>
    </location>
</feature>
<proteinExistence type="predicted"/>
<accession>A0ABT2LTZ4</accession>
<dbReference type="InterPro" id="IPR051685">
    <property type="entry name" value="Ycf3/AcsC/BcsC/TPR_MFPF"/>
</dbReference>
<evidence type="ECO:0000313" key="5">
    <source>
        <dbReference type="Proteomes" id="UP001320831"/>
    </source>
</evidence>
<keyword evidence="5" id="KW-1185">Reference proteome</keyword>
<dbReference type="Pfam" id="PF13181">
    <property type="entry name" value="TPR_8"/>
    <property type="match status" value="1"/>
</dbReference>